<dbReference type="Gramene" id="Kaladp0067s0107.1.v1.1">
    <property type="protein sequence ID" value="Kaladp0067s0107.1.v1.1"/>
    <property type="gene ID" value="Kaladp0067s0107.v1.1"/>
</dbReference>
<keyword evidence="2" id="KW-0812">Transmembrane</keyword>
<dbReference type="Proteomes" id="UP000594263">
    <property type="component" value="Unplaced"/>
</dbReference>
<feature type="transmembrane region" description="Helical" evidence="2">
    <location>
        <begin position="12"/>
        <end position="36"/>
    </location>
</feature>
<evidence type="ECO:0000313" key="3">
    <source>
        <dbReference type="EnsemblPlants" id="Kaladp0067s0107.1.v1.1"/>
    </source>
</evidence>
<feature type="region of interest" description="Disordered" evidence="1">
    <location>
        <begin position="376"/>
        <end position="416"/>
    </location>
</feature>
<sequence length="416" mass="45881">MPRNGTELSLARFFLCVYGFVVTVGVMQASVVAVAVPSSPCYALDNTSHIYDFNSWVGHVFEYEAKQGEADLVVRFCKDVETRSQMGYVDFGRYNKLDYFVAGSGSINFVQEYYNGDLANCEKTYDKMGRSSQVNIICGKCPNKQCKGELGCICSVTYESSCRMSVELAIPCVKPGSRVFEGFTVGFHPRSWEVVYNGLTQIGFEKSYPEFSFKTEQTRIVLYMTAIASLSRLVQKPILKSFPEDGLEVKLSGSGASGIAPTTLSPTMLIVDLTCERARNNPYEVNITIPVDGYEPIQFTLTKLCEYRQGKDGDAERGWAAFGVFSCVFIVLSTLLCCGGFIYKTRVERVHGLDALPGLSVLSACLDTASTFAGGHGYPRAEDPNNPFANQTSWERPPGPAQTSTRRPVERKYGAI</sequence>
<keyword evidence="2" id="KW-1133">Transmembrane helix</keyword>
<keyword evidence="4" id="KW-1185">Reference proteome</keyword>
<evidence type="ECO:0008006" key="5">
    <source>
        <dbReference type="Google" id="ProtNLM"/>
    </source>
</evidence>
<proteinExistence type="predicted"/>
<name>A0A7N0UFU9_KALFE</name>
<dbReference type="PANTHER" id="PTHR35752:SF1">
    <property type="entry name" value="G-PROTEIN COUPLED RECEPTOR"/>
    <property type="match status" value="1"/>
</dbReference>
<dbReference type="PANTHER" id="PTHR35752">
    <property type="entry name" value="G-PROTEIN COUPLED RECEPTOR"/>
    <property type="match status" value="1"/>
</dbReference>
<keyword evidence="2" id="KW-0472">Membrane</keyword>
<evidence type="ECO:0000313" key="4">
    <source>
        <dbReference type="Proteomes" id="UP000594263"/>
    </source>
</evidence>
<evidence type="ECO:0000256" key="2">
    <source>
        <dbReference type="SAM" id="Phobius"/>
    </source>
</evidence>
<evidence type="ECO:0000256" key="1">
    <source>
        <dbReference type="SAM" id="MobiDB-lite"/>
    </source>
</evidence>
<protein>
    <recommendedName>
        <fullName evidence="5">AT4G36440-like protein</fullName>
    </recommendedName>
</protein>
<reference evidence="3" key="1">
    <citation type="submission" date="2021-01" db="UniProtKB">
        <authorList>
            <consortium name="EnsemblPlants"/>
        </authorList>
    </citation>
    <scope>IDENTIFICATION</scope>
</reference>
<feature type="compositionally biased region" description="Basic and acidic residues" evidence="1">
    <location>
        <begin position="407"/>
        <end position="416"/>
    </location>
</feature>
<organism evidence="3 4">
    <name type="scientific">Kalanchoe fedtschenkoi</name>
    <name type="common">Lavender scallops</name>
    <name type="synonym">South American air plant</name>
    <dbReference type="NCBI Taxonomy" id="63787"/>
    <lineage>
        <taxon>Eukaryota</taxon>
        <taxon>Viridiplantae</taxon>
        <taxon>Streptophyta</taxon>
        <taxon>Embryophyta</taxon>
        <taxon>Tracheophyta</taxon>
        <taxon>Spermatophyta</taxon>
        <taxon>Magnoliopsida</taxon>
        <taxon>eudicotyledons</taxon>
        <taxon>Gunneridae</taxon>
        <taxon>Pentapetalae</taxon>
        <taxon>Saxifragales</taxon>
        <taxon>Crassulaceae</taxon>
        <taxon>Kalanchoe</taxon>
    </lineage>
</organism>
<feature type="transmembrane region" description="Helical" evidence="2">
    <location>
        <begin position="319"/>
        <end position="343"/>
    </location>
</feature>
<dbReference type="AlphaFoldDB" id="A0A7N0UFU9"/>
<dbReference type="EnsemblPlants" id="Kaladp0067s0107.1.v1.1">
    <property type="protein sequence ID" value="Kaladp0067s0107.1.v1.1"/>
    <property type="gene ID" value="Kaladp0067s0107.v1.1"/>
</dbReference>
<accession>A0A7N0UFU9</accession>
<dbReference type="OMA" id="MNCEQSY"/>